<dbReference type="GO" id="GO:0003676">
    <property type="term" value="F:nucleic acid binding"/>
    <property type="evidence" value="ECO:0007669"/>
    <property type="project" value="InterPro"/>
</dbReference>
<reference evidence="4" key="2">
    <citation type="submission" date="2016-11" db="EMBL/GenBank/DDBJ databases">
        <authorList>
            <person name="Varghese N."/>
            <person name="Submissions S."/>
        </authorList>
    </citation>
    <scope>NUCLEOTIDE SEQUENCE [LARGE SCALE GENOMIC DNA]</scope>
    <source>
        <strain evidence="4">DSM 18569</strain>
    </source>
</reference>
<dbReference type="Proteomes" id="UP000183947">
    <property type="component" value="Unassembled WGS sequence"/>
</dbReference>
<dbReference type="Pfam" id="PF13683">
    <property type="entry name" value="rve_3"/>
    <property type="match status" value="1"/>
</dbReference>
<dbReference type="EMBL" id="FRAS01000024">
    <property type="protein sequence ID" value="SHL89108.1"/>
    <property type="molecule type" value="Genomic_DNA"/>
</dbReference>
<dbReference type="InterPro" id="IPR001584">
    <property type="entry name" value="Integrase_cat-core"/>
</dbReference>
<evidence type="ECO:0000313" key="4">
    <source>
        <dbReference type="Proteomes" id="UP000183947"/>
    </source>
</evidence>
<dbReference type="PANTHER" id="PTHR35004:SF7">
    <property type="entry name" value="INTEGRASE PROTEIN"/>
    <property type="match status" value="1"/>
</dbReference>
<gene>
    <name evidence="2" type="ORF">SAMN02746009_03583</name>
    <name evidence="3" type="ORF">SAMN02746009_04045</name>
</gene>
<organism evidence="3 4">
    <name type="scientific">Hymenobacter psychrotolerans DSM 18569</name>
    <dbReference type="NCBI Taxonomy" id="1121959"/>
    <lineage>
        <taxon>Bacteria</taxon>
        <taxon>Pseudomonadati</taxon>
        <taxon>Bacteroidota</taxon>
        <taxon>Cytophagia</taxon>
        <taxon>Cytophagales</taxon>
        <taxon>Hymenobacteraceae</taxon>
        <taxon>Hymenobacter</taxon>
    </lineage>
</organism>
<dbReference type="InterPro" id="IPR012337">
    <property type="entry name" value="RNaseH-like_sf"/>
</dbReference>
<proteinExistence type="predicted"/>
<dbReference type="InterPro" id="IPR036397">
    <property type="entry name" value="RNaseH_sf"/>
</dbReference>
<keyword evidence="4" id="KW-1185">Reference proteome</keyword>
<protein>
    <submittedName>
        <fullName evidence="3">Integrase core domain-containing protein</fullName>
    </submittedName>
</protein>
<name>A0A1M7GIR5_9BACT</name>
<dbReference type="SUPFAM" id="SSF53098">
    <property type="entry name" value="Ribonuclease H-like"/>
    <property type="match status" value="1"/>
</dbReference>
<dbReference type="Gene3D" id="3.30.420.10">
    <property type="entry name" value="Ribonuclease H-like superfamily/Ribonuclease H"/>
    <property type="match status" value="1"/>
</dbReference>
<dbReference type="AlphaFoldDB" id="A0A1M7GIR5"/>
<feature type="domain" description="Integrase catalytic" evidence="1">
    <location>
        <begin position="1"/>
        <end position="93"/>
    </location>
</feature>
<dbReference type="EMBL" id="FRAS01000037">
    <property type="protein sequence ID" value="SHM15749.1"/>
    <property type="molecule type" value="Genomic_DNA"/>
</dbReference>
<evidence type="ECO:0000313" key="2">
    <source>
        <dbReference type="EMBL" id="SHL89108.1"/>
    </source>
</evidence>
<sequence>MPHQPGAGRHIFGRVCDEHGIEHRFTKPAHPWTNGQVERMNRTLKEATVLRYHYQTSAQLNEHLQAFLLAYNHAKRLKTLHGLTPHEFVCVQHQKNPAIFTQNPTQFTLGLYN</sequence>
<dbReference type="STRING" id="1121959.SAMN02746009_03583"/>
<accession>A0A1M7GIR5</accession>
<evidence type="ECO:0000313" key="3">
    <source>
        <dbReference type="EMBL" id="SHM15749.1"/>
    </source>
</evidence>
<reference evidence="3" key="1">
    <citation type="submission" date="2016-11" db="EMBL/GenBank/DDBJ databases">
        <authorList>
            <person name="Jaros S."/>
            <person name="Januszkiewicz K."/>
            <person name="Wedrychowicz H."/>
        </authorList>
    </citation>
    <scope>NUCLEOTIDE SEQUENCE [LARGE SCALE GENOMIC DNA]</scope>
    <source>
        <strain evidence="3">DSM 18569</strain>
    </source>
</reference>
<dbReference type="PANTHER" id="PTHR35004">
    <property type="entry name" value="TRANSPOSASE RV3428C-RELATED"/>
    <property type="match status" value="1"/>
</dbReference>
<evidence type="ECO:0000259" key="1">
    <source>
        <dbReference type="PROSITE" id="PS50994"/>
    </source>
</evidence>
<dbReference type="GO" id="GO:0015074">
    <property type="term" value="P:DNA integration"/>
    <property type="evidence" value="ECO:0007669"/>
    <property type="project" value="InterPro"/>
</dbReference>
<dbReference type="PROSITE" id="PS50994">
    <property type="entry name" value="INTEGRASE"/>
    <property type="match status" value="1"/>
</dbReference>
<dbReference type="RefSeq" id="WP_244535974.1">
    <property type="nucleotide sequence ID" value="NZ_FRAS01000024.1"/>
</dbReference>